<evidence type="ECO:0000313" key="2">
    <source>
        <dbReference type="EMBL" id="KRY20363.1"/>
    </source>
</evidence>
<sequence>MLPTKRELGKRGGRAGTTLLRRQMIPLGRAARYTAVVTTPREETAAASPSPVSESVGQQRSCTRKRRPPQWLRDYEC</sequence>
<accession>A0A0V1A686</accession>
<evidence type="ECO:0000313" key="3">
    <source>
        <dbReference type="Proteomes" id="UP000054783"/>
    </source>
</evidence>
<feature type="region of interest" description="Disordered" evidence="1">
    <location>
        <begin position="40"/>
        <end position="77"/>
    </location>
</feature>
<proteinExistence type="predicted"/>
<name>A0A0V1A686_9BILA</name>
<evidence type="ECO:0000256" key="1">
    <source>
        <dbReference type="SAM" id="MobiDB-lite"/>
    </source>
</evidence>
<protein>
    <submittedName>
        <fullName evidence="2">Uncharacterized protein</fullName>
    </submittedName>
</protein>
<keyword evidence="3" id="KW-1185">Reference proteome</keyword>
<comment type="caution">
    <text evidence="2">The sequence shown here is derived from an EMBL/GenBank/DDBJ whole genome shotgun (WGS) entry which is preliminary data.</text>
</comment>
<feature type="compositionally biased region" description="Low complexity" evidence="1">
    <location>
        <begin position="45"/>
        <end position="56"/>
    </location>
</feature>
<dbReference type="Proteomes" id="UP000054783">
    <property type="component" value="Unassembled WGS sequence"/>
</dbReference>
<reference evidence="2 3" key="1">
    <citation type="submission" date="2015-01" db="EMBL/GenBank/DDBJ databases">
        <title>Evolution of Trichinella species and genotypes.</title>
        <authorList>
            <person name="Korhonen P.K."/>
            <person name="Edoardo P."/>
            <person name="Giuseppe L.R."/>
            <person name="Gasser R.B."/>
        </authorList>
    </citation>
    <scope>NUCLEOTIDE SEQUENCE [LARGE SCALE GENOMIC DNA]</scope>
    <source>
        <strain evidence="2">ISS2496</strain>
    </source>
</reference>
<dbReference type="AlphaFoldDB" id="A0A0V1A686"/>
<dbReference type="EMBL" id="JYDQ01000026">
    <property type="protein sequence ID" value="KRY20363.1"/>
    <property type="molecule type" value="Genomic_DNA"/>
</dbReference>
<organism evidence="2 3">
    <name type="scientific">Trichinella patagoniensis</name>
    <dbReference type="NCBI Taxonomy" id="990121"/>
    <lineage>
        <taxon>Eukaryota</taxon>
        <taxon>Metazoa</taxon>
        <taxon>Ecdysozoa</taxon>
        <taxon>Nematoda</taxon>
        <taxon>Enoplea</taxon>
        <taxon>Dorylaimia</taxon>
        <taxon>Trichinellida</taxon>
        <taxon>Trichinellidae</taxon>
        <taxon>Trichinella</taxon>
    </lineage>
</organism>
<dbReference type="STRING" id="990121.A0A0V1A686"/>
<gene>
    <name evidence="2" type="ORF">T12_5045</name>
</gene>